<dbReference type="PANTHER" id="PTHR42964:SF1">
    <property type="entry name" value="POLYKETIDE BIOSYNTHESIS ENOYL-COA HYDRATASE PKSH-RELATED"/>
    <property type="match status" value="1"/>
</dbReference>
<evidence type="ECO:0000313" key="2">
    <source>
        <dbReference type="EMBL" id="BBE33387.1"/>
    </source>
</evidence>
<dbReference type="EMBL" id="RBWX01000012">
    <property type="protein sequence ID" value="RKS84955.1"/>
    <property type="molecule type" value="Genomic_DNA"/>
</dbReference>
<keyword evidence="5" id="KW-1185">Reference proteome</keyword>
<comment type="similarity">
    <text evidence="1">Belongs to the enoyl-CoA hydratase/isomerase family.</text>
</comment>
<evidence type="ECO:0000313" key="5">
    <source>
        <dbReference type="Proteomes" id="UP000276029"/>
    </source>
</evidence>
<dbReference type="AlphaFoldDB" id="A0AAD1G005"/>
<evidence type="ECO:0000256" key="1">
    <source>
        <dbReference type="ARBA" id="ARBA00005254"/>
    </source>
</evidence>
<gene>
    <name evidence="3" type="ORF">DFR51_3555</name>
    <name evidence="2" type="ORF">SmB9_10450</name>
</gene>
<dbReference type="Proteomes" id="UP000276029">
    <property type="component" value="Unassembled WGS sequence"/>
</dbReference>
<accession>A0AAD1G005</accession>
<protein>
    <submittedName>
        <fullName evidence="2">Crotonase</fullName>
    </submittedName>
    <submittedName>
        <fullName evidence="3">Enoyl-CoA hydratase/carnithine racemase</fullName>
    </submittedName>
</protein>
<dbReference type="Proteomes" id="UP000275727">
    <property type="component" value="Chromosome"/>
</dbReference>
<dbReference type="CDD" id="cd06558">
    <property type="entry name" value="crotonase-like"/>
    <property type="match status" value="1"/>
</dbReference>
<organism evidence="2 4">
    <name type="scientific">Sphingosinicella microcystinivorans</name>
    <dbReference type="NCBI Taxonomy" id="335406"/>
    <lineage>
        <taxon>Bacteria</taxon>
        <taxon>Pseudomonadati</taxon>
        <taxon>Pseudomonadota</taxon>
        <taxon>Alphaproteobacteria</taxon>
        <taxon>Sphingomonadales</taxon>
        <taxon>Sphingosinicellaceae</taxon>
        <taxon>Sphingosinicella</taxon>
    </lineage>
</organism>
<proteinExistence type="inferred from homology"/>
<dbReference type="InterPro" id="IPR029045">
    <property type="entry name" value="ClpP/crotonase-like_dom_sf"/>
</dbReference>
<dbReference type="EMBL" id="AP018711">
    <property type="protein sequence ID" value="BBE33387.1"/>
    <property type="molecule type" value="Genomic_DNA"/>
</dbReference>
<dbReference type="GO" id="GO:0008300">
    <property type="term" value="P:isoprenoid catabolic process"/>
    <property type="evidence" value="ECO:0007669"/>
    <property type="project" value="TreeGrafter"/>
</dbReference>
<dbReference type="KEGG" id="smic:SmB9_10450"/>
<evidence type="ECO:0000313" key="4">
    <source>
        <dbReference type="Proteomes" id="UP000275727"/>
    </source>
</evidence>
<dbReference type="Pfam" id="PF00378">
    <property type="entry name" value="ECH_1"/>
    <property type="match status" value="1"/>
</dbReference>
<dbReference type="GO" id="GO:0003824">
    <property type="term" value="F:catalytic activity"/>
    <property type="evidence" value="ECO:0007669"/>
    <property type="project" value="UniProtKB-ARBA"/>
</dbReference>
<dbReference type="InterPro" id="IPR001753">
    <property type="entry name" value="Enoyl-CoA_hydra/iso"/>
</dbReference>
<dbReference type="InterPro" id="IPR014748">
    <property type="entry name" value="Enoyl-CoA_hydra_C"/>
</dbReference>
<dbReference type="Gene3D" id="1.10.12.10">
    <property type="entry name" value="Lyase 2-enoyl-coa Hydratase, Chain A, domain 2"/>
    <property type="match status" value="1"/>
</dbReference>
<dbReference type="InterPro" id="IPR051683">
    <property type="entry name" value="Enoyl-CoA_Hydratase/Isomerase"/>
</dbReference>
<dbReference type="PANTHER" id="PTHR42964">
    <property type="entry name" value="ENOYL-COA HYDRATASE"/>
    <property type="match status" value="1"/>
</dbReference>
<evidence type="ECO:0000313" key="3">
    <source>
        <dbReference type="EMBL" id="RKS84955.1"/>
    </source>
</evidence>
<dbReference type="SUPFAM" id="SSF52096">
    <property type="entry name" value="ClpP/crotonase"/>
    <property type="match status" value="1"/>
</dbReference>
<reference evidence="3 5" key="2">
    <citation type="submission" date="2018-10" db="EMBL/GenBank/DDBJ databases">
        <title>Genomic Encyclopedia of Type Strains, Phase IV (KMG-IV): sequencing the most valuable type-strain genomes for metagenomic binning, comparative biology and taxonomic classification.</title>
        <authorList>
            <person name="Goeker M."/>
        </authorList>
    </citation>
    <scope>NUCLEOTIDE SEQUENCE [LARGE SCALE GENOMIC DNA]</scope>
    <source>
        <strain evidence="3 5">DSM 19791</strain>
    </source>
</reference>
<sequence>MFETIDYHVENGIALFRLNRPDRSNAIDQRMNMELPLAWERFRTDPSAIVAIVTGSGNKAFCTGADLHDLPALDDRATAADAIRWTSLQNRVWKPVICAVNGLTVGGGLHFIADSDIVLSSRHAEFCDSHVSVGLVSGLEPISLARRIPMEAVLRLALVGRDQRMTAEHALRLGMIGEVVEADALMPRAFAIAHSITKNSPSAMARTKRAIWRSLELPLHDALERAWEDIARHNRGADFAEGCAAFAERRSPIWQPWNGEDADA</sequence>
<dbReference type="Gene3D" id="3.90.226.10">
    <property type="entry name" value="2-enoyl-CoA Hydratase, Chain A, domain 1"/>
    <property type="match status" value="1"/>
</dbReference>
<reference evidence="2 4" key="1">
    <citation type="submission" date="2018-06" db="EMBL/GenBank/DDBJ databases">
        <title>Complete Genome Sequence of the Microcystin-Degrading Bacterium Sphingosinicella microcystinivorans Strain B-9.</title>
        <authorList>
            <person name="Jin H."/>
            <person name="Nishizawa T."/>
            <person name="Guo Y."/>
            <person name="Nishizawa A."/>
            <person name="Park H."/>
            <person name="Kato H."/>
            <person name="Tsuji K."/>
            <person name="Harada K."/>
        </authorList>
    </citation>
    <scope>NUCLEOTIDE SEQUENCE [LARGE SCALE GENOMIC DNA]</scope>
    <source>
        <strain evidence="2 4">B9</strain>
    </source>
</reference>
<dbReference type="RefSeq" id="WP_121053474.1">
    <property type="nucleotide sequence ID" value="NZ_AP018711.1"/>
</dbReference>
<name>A0AAD1G005_SPHMI</name>